<dbReference type="STRING" id="360107.CHAB381_0447"/>
<feature type="domain" description="ABC3 transporter permease C-terminal" evidence="8">
    <location>
        <begin position="305"/>
        <end position="417"/>
    </location>
</feature>
<evidence type="ECO:0000256" key="1">
    <source>
        <dbReference type="ARBA" id="ARBA00004651"/>
    </source>
</evidence>
<accession>A7I0K2</accession>
<dbReference type="Pfam" id="PF02687">
    <property type="entry name" value="FtsX"/>
    <property type="match status" value="1"/>
</dbReference>
<keyword evidence="2" id="KW-1003">Cell membrane</keyword>
<evidence type="ECO:0000256" key="4">
    <source>
        <dbReference type="ARBA" id="ARBA00022989"/>
    </source>
</evidence>
<keyword evidence="10" id="KW-0449">Lipoprotein</keyword>
<evidence type="ECO:0000259" key="9">
    <source>
        <dbReference type="Pfam" id="PF12704"/>
    </source>
</evidence>
<dbReference type="AlphaFoldDB" id="A7I0K2"/>
<evidence type="ECO:0000256" key="7">
    <source>
        <dbReference type="SAM" id="Phobius"/>
    </source>
</evidence>
<keyword evidence="5 7" id="KW-0472">Membrane</keyword>
<dbReference type="InterPro" id="IPR003838">
    <property type="entry name" value="ABC3_permease_C"/>
</dbReference>
<dbReference type="EMBL" id="CP000776">
    <property type="protein sequence ID" value="ABS52067.1"/>
    <property type="molecule type" value="Genomic_DNA"/>
</dbReference>
<proteinExistence type="inferred from homology"/>
<dbReference type="PANTHER" id="PTHR30572">
    <property type="entry name" value="MEMBRANE COMPONENT OF TRANSPORTER-RELATED"/>
    <property type="match status" value="1"/>
</dbReference>
<name>A7I0K2_CAMHC</name>
<dbReference type="PANTHER" id="PTHR30572:SF4">
    <property type="entry name" value="ABC TRANSPORTER PERMEASE YTRF"/>
    <property type="match status" value="1"/>
</dbReference>
<organism evidence="10 11">
    <name type="scientific">Campylobacter hominis (strain ATCC BAA-381 / DSM 21671 / CCUG 45161 / LMG 19568 / NCTC 13146 / CH001A)</name>
    <dbReference type="NCBI Taxonomy" id="360107"/>
    <lineage>
        <taxon>Bacteria</taxon>
        <taxon>Pseudomonadati</taxon>
        <taxon>Campylobacterota</taxon>
        <taxon>Epsilonproteobacteria</taxon>
        <taxon>Campylobacterales</taxon>
        <taxon>Campylobacteraceae</taxon>
        <taxon>Campylobacter</taxon>
    </lineage>
</organism>
<feature type="transmembrane region" description="Helical" evidence="7">
    <location>
        <begin position="384"/>
        <end position="411"/>
    </location>
</feature>
<keyword evidence="11" id="KW-1185">Reference proteome</keyword>
<protein>
    <submittedName>
        <fullName evidence="10">ABC transport permease protein-involved in lipoprotein release</fullName>
    </submittedName>
</protein>
<feature type="transmembrane region" description="Helical" evidence="7">
    <location>
        <begin position="344"/>
        <end position="372"/>
    </location>
</feature>
<dbReference type="InterPro" id="IPR025857">
    <property type="entry name" value="MacB_PCD"/>
</dbReference>
<dbReference type="RefSeq" id="WP_012108328.1">
    <property type="nucleotide sequence ID" value="NC_009714.1"/>
</dbReference>
<dbReference type="KEGG" id="cha:CHAB381_0447"/>
<keyword evidence="4 7" id="KW-1133">Transmembrane helix</keyword>
<evidence type="ECO:0000256" key="6">
    <source>
        <dbReference type="ARBA" id="ARBA00038076"/>
    </source>
</evidence>
<evidence type="ECO:0000256" key="2">
    <source>
        <dbReference type="ARBA" id="ARBA00022475"/>
    </source>
</evidence>
<evidence type="ECO:0000313" key="11">
    <source>
        <dbReference type="Proteomes" id="UP000002407"/>
    </source>
</evidence>
<keyword evidence="3 7" id="KW-0812">Transmembrane</keyword>
<dbReference type="PROSITE" id="PS51257">
    <property type="entry name" value="PROKAR_LIPOPROTEIN"/>
    <property type="match status" value="1"/>
</dbReference>
<feature type="transmembrane region" description="Helical" evidence="7">
    <location>
        <begin position="302"/>
        <end position="323"/>
    </location>
</feature>
<gene>
    <name evidence="10" type="ordered locus">CHAB381_0447</name>
</gene>
<sequence length="426" mass="47102">MKNMFLLMVKKSLTHSKNFLMFLTIFLSTALIACMLNITLNIGNKVANELRSYGSNIVMLPKSSSLNIEISGRNFMPLANEDYLNENDLHLIKEIFWQNNILAFAPFLEISGFINNEKVQITGTYFDKNIKLADDPTFKTGVINLYPFWFVNGLFPNDEKIDEIMVGEKLANRLKLNVGDNVVLNFGQNRENAKIVGILKGGDEASGKVIANLKLVQKLSNKENLYGKAEISAMTIPENDLSVKARRNLDSLDSLEYDTWYCSAYAGSIAYQIEDSVPGSIAKVVLSVSGVQSEITKKIQNLMSIVTILALIISALCITSLTNGEILIRKKEIGLLKALGAKNIFIFLEFCCKNVIIGIISGIFGALFGYLLSFVIGYKLFADFIGVSFTAFVLSVIFGILICILGSILALKNILNLLPAEVFHGK</sequence>
<evidence type="ECO:0000313" key="10">
    <source>
        <dbReference type="EMBL" id="ABS52067.1"/>
    </source>
</evidence>
<dbReference type="eggNOG" id="COG0577">
    <property type="taxonomic scope" value="Bacteria"/>
</dbReference>
<dbReference type="Proteomes" id="UP000002407">
    <property type="component" value="Chromosome"/>
</dbReference>
<evidence type="ECO:0000256" key="5">
    <source>
        <dbReference type="ARBA" id="ARBA00023136"/>
    </source>
</evidence>
<comment type="similarity">
    <text evidence="6">Belongs to the ABC-4 integral membrane protein family.</text>
</comment>
<dbReference type="GO" id="GO:0022857">
    <property type="term" value="F:transmembrane transporter activity"/>
    <property type="evidence" value="ECO:0007669"/>
    <property type="project" value="TreeGrafter"/>
</dbReference>
<reference evidence="11" key="1">
    <citation type="submission" date="2007-07" db="EMBL/GenBank/DDBJ databases">
        <title>Complete genome sequence of Campylobacter hominis ATCC BAA-381, a commensal isolated from the human gastrointestinal tract.</title>
        <authorList>
            <person name="Fouts D.E."/>
            <person name="Mongodin E.F."/>
            <person name="Puiu D."/>
            <person name="Sebastian Y."/>
            <person name="Miller W.G."/>
            <person name="Mandrell R.E."/>
            <person name="Nelson K.E."/>
        </authorList>
    </citation>
    <scope>NUCLEOTIDE SEQUENCE [LARGE SCALE GENOMIC DNA]</scope>
    <source>
        <strain evidence="11">ATCC BAA-381 / LMG 19568 / NCTC 13146 / CH001A</strain>
    </source>
</reference>
<dbReference type="HOGENOM" id="CLU_000604_8_4_7"/>
<evidence type="ECO:0000256" key="3">
    <source>
        <dbReference type="ARBA" id="ARBA00022692"/>
    </source>
</evidence>
<dbReference type="Pfam" id="PF12704">
    <property type="entry name" value="MacB_PCD"/>
    <property type="match status" value="1"/>
</dbReference>
<dbReference type="GO" id="GO:0005886">
    <property type="term" value="C:plasma membrane"/>
    <property type="evidence" value="ECO:0007669"/>
    <property type="project" value="UniProtKB-SubCell"/>
</dbReference>
<dbReference type="InterPro" id="IPR050250">
    <property type="entry name" value="Macrolide_Exporter_MacB"/>
</dbReference>
<feature type="domain" description="MacB-like periplasmic core" evidence="9">
    <location>
        <begin position="19"/>
        <end position="220"/>
    </location>
</feature>
<dbReference type="OrthoDB" id="9770036at2"/>
<comment type="subcellular location">
    <subcellularLocation>
        <location evidence="1">Cell membrane</location>
        <topology evidence="1">Multi-pass membrane protein</topology>
    </subcellularLocation>
</comment>
<evidence type="ECO:0000259" key="8">
    <source>
        <dbReference type="Pfam" id="PF02687"/>
    </source>
</evidence>